<feature type="domain" description="Cupin type-2" evidence="1">
    <location>
        <begin position="46"/>
        <end position="117"/>
    </location>
</feature>
<dbReference type="InterPro" id="IPR013096">
    <property type="entry name" value="Cupin_2"/>
</dbReference>
<dbReference type="OrthoDB" id="3620182at2"/>
<dbReference type="InterPro" id="IPR052538">
    <property type="entry name" value="Flavonoid_dioxygenase-like"/>
</dbReference>
<dbReference type="RefSeq" id="WP_115108084.1">
    <property type="nucleotide sequence ID" value="NZ_QHKS01000033.1"/>
</dbReference>
<gene>
    <name evidence="2" type="ORF">DLM46_32965</name>
</gene>
<dbReference type="Pfam" id="PF07883">
    <property type="entry name" value="Cupin_2"/>
    <property type="match status" value="1"/>
</dbReference>
<evidence type="ECO:0000313" key="3">
    <source>
        <dbReference type="Proteomes" id="UP000254875"/>
    </source>
</evidence>
<dbReference type="SUPFAM" id="SSF51182">
    <property type="entry name" value="RmlC-like cupins"/>
    <property type="match status" value="1"/>
</dbReference>
<dbReference type="InterPro" id="IPR014710">
    <property type="entry name" value="RmlC-like_jellyroll"/>
</dbReference>
<reference evidence="3" key="1">
    <citation type="submission" date="2018-05" db="EMBL/GenBank/DDBJ databases">
        <authorList>
            <person name="Feng T."/>
        </authorList>
    </citation>
    <scope>NUCLEOTIDE SEQUENCE [LARGE SCALE GENOMIC DNA]</scope>
    <source>
        <strain evidence="3">S27</strain>
    </source>
</reference>
<comment type="caution">
    <text evidence="2">The sequence shown here is derived from an EMBL/GenBank/DDBJ whole genome shotgun (WGS) entry which is preliminary data.</text>
</comment>
<protein>
    <submittedName>
        <fullName evidence="2">Cupin</fullName>
    </submittedName>
</protein>
<dbReference type="Gene3D" id="2.60.120.10">
    <property type="entry name" value="Jelly Rolls"/>
    <property type="match status" value="1"/>
</dbReference>
<sequence>METTSPRAKVGRVVRGGASYMSQQGSVHAPGISKETVGSEVLYMGMVSVPPGGRTSAHIHEHHDTAHYMLSGDEIEFYTGEELEDRQVVRPGDYIFTPAGVVHVAVNRSPTPAVFVVARNEPTARECVVMRPELDARVP</sequence>
<keyword evidence="3" id="KW-1185">Reference proteome</keyword>
<name>A0A370MYV7_9BURK</name>
<evidence type="ECO:0000259" key="1">
    <source>
        <dbReference type="Pfam" id="PF07883"/>
    </source>
</evidence>
<dbReference type="PIRSF" id="PIRSF037087">
    <property type="entry name" value="UCP037087"/>
    <property type="match status" value="1"/>
</dbReference>
<accession>A0A370MYV7</accession>
<dbReference type="Proteomes" id="UP000254875">
    <property type="component" value="Unassembled WGS sequence"/>
</dbReference>
<dbReference type="PANTHER" id="PTHR43346:SF1">
    <property type="entry name" value="QUERCETIN 2,3-DIOXYGENASE-RELATED"/>
    <property type="match status" value="1"/>
</dbReference>
<dbReference type="EMBL" id="QHKS01000033">
    <property type="protein sequence ID" value="RDJ98539.1"/>
    <property type="molecule type" value="Genomic_DNA"/>
</dbReference>
<dbReference type="AlphaFoldDB" id="A0A370MYV7"/>
<dbReference type="CDD" id="cd02210">
    <property type="entry name" value="cupin_BLR2406-like"/>
    <property type="match status" value="1"/>
</dbReference>
<organism evidence="2 3">
    <name type="scientific">Paraburkholderia lacunae</name>
    <dbReference type="NCBI Taxonomy" id="2211104"/>
    <lineage>
        <taxon>Bacteria</taxon>
        <taxon>Pseudomonadati</taxon>
        <taxon>Pseudomonadota</taxon>
        <taxon>Betaproteobacteria</taxon>
        <taxon>Burkholderiales</taxon>
        <taxon>Burkholderiaceae</taxon>
        <taxon>Paraburkholderia</taxon>
    </lineage>
</organism>
<dbReference type="InterPro" id="IPR011051">
    <property type="entry name" value="RmlC_Cupin_sf"/>
</dbReference>
<proteinExistence type="predicted"/>
<dbReference type="PANTHER" id="PTHR43346">
    <property type="entry name" value="LIGAND BINDING DOMAIN PROTEIN, PUTATIVE (AFU_ORTHOLOGUE AFUA_6G14370)-RELATED"/>
    <property type="match status" value="1"/>
</dbReference>
<evidence type="ECO:0000313" key="2">
    <source>
        <dbReference type="EMBL" id="RDJ98539.1"/>
    </source>
</evidence>
<dbReference type="InterPro" id="IPR017102">
    <property type="entry name" value="UCP037087"/>
</dbReference>